<dbReference type="AlphaFoldDB" id="A0A938X9L8"/>
<sequence>MAAKEKQQKKKKGRSTQELVGIKTFTKYGLETNKNELLFYLVAPTNISVLSHMSVEIKIRHLLMVLSALPNIEITCTDSCECFDDNKSYLQQRLSEEQNPKVRKILKKDVDMLDHVQAEMATARQFLFIMRCKGMKPEQVFQTANRTEKIISEQGFEVQRMKKADIKRFLAIYFEASMNGDQMQDIDGESFCYDEEETELSE</sequence>
<protein>
    <submittedName>
        <fullName evidence="1">Uncharacterized protein</fullName>
    </submittedName>
</protein>
<evidence type="ECO:0000313" key="2">
    <source>
        <dbReference type="Proteomes" id="UP000774750"/>
    </source>
</evidence>
<dbReference type="RefSeq" id="WP_204448415.1">
    <property type="nucleotide sequence ID" value="NZ_JACJKY010000045.1"/>
</dbReference>
<evidence type="ECO:0000313" key="1">
    <source>
        <dbReference type="EMBL" id="MBM6922034.1"/>
    </source>
</evidence>
<dbReference type="Proteomes" id="UP000774750">
    <property type="component" value="Unassembled WGS sequence"/>
</dbReference>
<reference evidence="1" key="1">
    <citation type="submission" date="2020-08" db="EMBL/GenBank/DDBJ databases">
        <authorList>
            <person name="Cejkova D."/>
            <person name="Kubasova T."/>
            <person name="Jahodarova E."/>
            <person name="Rychlik I."/>
        </authorList>
    </citation>
    <scope>NUCLEOTIDE SEQUENCE</scope>
    <source>
        <strain evidence="1">An559</strain>
    </source>
</reference>
<reference evidence="1" key="2">
    <citation type="journal article" date="2021" name="Sci. Rep.">
        <title>The distribution of antibiotic resistance genes in chicken gut microbiota commensals.</title>
        <authorList>
            <person name="Juricova H."/>
            <person name="Matiasovicova J."/>
            <person name="Kubasova T."/>
            <person name="Cejkova D."/>
            <person name="Rychlik I."/>
        </authorList>
    </citation>
    <scope>NUCLEOTIDE SEQUENCE</scope>
    <source>
        <strain evidence="1">An559</strain>
    </source>
</reference>
<keyword evidence="2" id="KW-1185">Reference proteome</keyword>
<proteinExistence type="predicted"/>
<name>A0A938X9L8_9FIRM</name>
<organism evidence="1 2">
    <name type="scientific">Merdimmobilis hominis</name>
    <dbReference type="NCBI Taxonomy" id="2897707"/>
    <lineage>
        <taxon>Bacteria</taxon>
        <taxon>Bacillati</taxon>
        <taxon>Bacillota</taxon>
        <taxon>Clostridia</taxon>
        <taxon>Eubacteriales</taxon>
        <taxon>Oscillospiraceae</taxon>
        <taxon>Merdimmobilis</taxon>
    </lineage>
</organism>
<gene>
    <name evidence="1" type="ORF">H6A12_12890</name>
</gene>
<accession>A0A938X9L8</accession>
<dbReference type="EMBL" id="JACJKY010000045">
    <property type="protein sequence ID" value="MBM6922034.1"/>
    <property type="molecule type" value="Genomic_DNA"/>
</dbReference>
<comment type="caution">
    <text evidence="1">The sequence shown here is derived from an EMBL/GenBank/DDBJ whole genome shotgun (WGS) entry which is preliminary data.</text>
</comment>